<dbReference type="EMBL" id="JARQZJ010000037">
    <property type="protein sequence ID" value="KAK9876697.1"/>
    <property type="molecule type" value="Genomic_DNA"/>
</dbReference>
<evidence type="ECO:0000313" key="1">
    <source>
        <dbReference type="EMBL" id="KAK9876697.1"/>
    </source>
</evidence>
<dbReference type="Proteomes" id="UP001431783">
    <property type="component" value="Unassembled WGS sequence"/>
</dbReference>
<name>A0AAW1U7P2_9CUCU</name>
<reference evidence="1 2" key="1">
    <citation type="submission" date="2023-03" db="EMBL/GenBank/DDBJ databases">
        <title>Genome insight into feeding habits of ladybird beetles.</title>
        <authorList>
            <person name="Li H.-S."/>
            <person name="Huang Y.-H."/>
            <person name="Pang H."/>
        </authorList>
    </citation>
    <scope>NUCLEOTIDE SEQUENCE [LARGE SCALE GENOMIC DNA]</scope>
    <source>
        <strain evidence="1">SYSU_2023b</strain>
        <tissue evidence="1">Whole body</tissue>
    </source>
</reference>
<proteinExistence type="predicted"/>
<dbReference type="AlphaFoldDB" id="A0AAW1U7P2"/>
<gene>
    <name evidence="1" type="ORF">WA026_014075</name>
</gene>
<evidence type="ECO:0000313" key="2">
    <source>
        <dbReference type="Proteomes" id="UP001431783"/>
    </source>
</evidence>
<protein>
    <submittedName>
        <fullName evidence="1">Uncharacterized protein</fullName>
    </submittedName>
</protein>
<comment type="caution">
    <text evidence="1">The sequence shown here is derived from an EMBL/GenBank/DDBJ whole genome shotgun (WGS) entry which is preliminary data.</text>
</comment>
<sequence length="136" mass="15604">MGYSVYYLKIARSKLRVKRPSVNVEDINNIINTISNNNISKTTQIRHVQSFRKLGATKFDYVAANNVKQIFNAEEEIILKTYEALPQKKFGISTSPDLTTVHVPRKIIRPKEIKQIVITSDERGQIPVQVSSHFLY</sequence>
<organism evidence="1 2">
    <name type="scientific">Henosepilachna vigintioctopunctata</name>
    <dbReference type="NCBI Taxonomy" id="420089"/>
    <lineage>
        <taxon>Eukaryota</taxon>
        <taxon>Metazoa</taxon>
        <taxon>Ecdysozoa</taxon>
        <taxon>Arthropoda</taxon>
        <taxon>Hexapoda</taxon>
        <taxon>Insecta</taxon>
        <taxon>Pterygota</taxon>
        <taxon>Neoptera</taxon>
        <taxon>Endopterygota</taxon>
        <taxon>Coleoptera</taxon>
        <taxon>Polyphaga</taxon>
        <taxon>Cucujiformia</taxon>
        <taxon>Coccinelloidea</taxon>
        <taxon>Coccinellidae</taxon>
        <taxon>Epilachninae</taxon>
        <taxon>Epilachnini</taxon>
        <taxon>Henosepilachna</taxon>
    </lineage>
</organism>
<keyword evidence="2" id="KW-1185">Reference proteome</keyword>
<accession>A0AAW1U7P2</accession>